<keyword evidence="2" id="KW-1185">Reference proteome</keyword>
<proteinExistence type="predicted"/>
<name>A0A540K834_MALBA</name>
<evidence type="ECO:0000313" key="1">
    <source>
        <dbReference type="EMBL" id="TQD70371.1"/>
    </source>
</evidence>
<dbReference type="AlphaFoldDB" id="A0A540K834"/>
<protein>
    <submittedName>
        <fullName evidence="1">Uncharacterized protein</fullName>
    </submittedName>
</protein>
<reference evidence="1 2" key="1">
    <citation type="journal article" date="2019" name="G3 (Bethesda)">
        <title>Sequencing of a Wild Apple (Malus baccata) Genome Unravels the Differences Between Cultivated and Wild Apple Species Regarding Disease Resistance and Cold Tolerance.</title>
        <authorList>
            <person name="Chen X."/>
        </authorList>
    </citation>
    <scope>NUCLEOTIDE SEQUENCE [LARGE SCALE GENOMIC DNA]</scope>
    <source>
        <strain evidence="2">cv. Shandingzi</strain>
        <tissue evidence="1">Leaves</tissue>
    </source>
</reference>
<evidence type="ECO:0000313" key="2">
    <source>
        <dbReference type="Proteomes" id="UP000315295"/>
    </source>
</evidence>
<sequence length="83" mass="9777">MPLVCGSMTTTWVKLWSPVLRAPRLLPEHSNIDFRRSHKLLGDEFHYGQAEVLSKEMADFDGSSRRCEDDRQLYFKDVLHWLL</sequence>
<comment type="caution">
    <text evidence="1">The sequence shown here is derived from an EMBL/GenBank/DDBJ whole genome shotgun (WGS) entry which is preliminary data.</text>
</comment>
<organism evidence="1 2">
    <name type="scientific">Malus baccata</name>
    <name type="common">Siberian crab apple</name>
    <name type="synonym">Pyrus baccata</name>
    <dbReference type="NCBI Taxonomy" id="106549"/>
    <lineage>
        <taxon>Eukaryota</taxon>
        <taxon>Viridiplantae</taxon>
        <taxon>Streptophyta</taxon>
        <taxon>Embryophyta</taxon>
        <taxon>Tracheophyta</taxon>
        <taxon>Spermatophyta</taxon>
        <taxon>Magnoliopsida</taxon>
        <taxon>eudicotyledons</taxon>
        <taxon>Gunneridae</taxon>
        <taxon>Pentapetalae</taxon>
        <taxon>rosids</taxon>
        <taxon>fabids</taxon>
        <taxon>Rosales</taxon>
        <taxon>Rosaceae</taxon>
        <taxon>Amygdaloideae</taxon>
        <taxon>Maleae</taxon>
        <taxon>Malus</taxon>
    </lineage>
</organism>
<dbReference type="EMBL" id="VIEB01001833">
    <property type="protein sequence ID" value="TQD70371.1"/>
    <property type="molecule type" value="Genomic_DNA"/>
</dbReference>
<accession>A0A540K834</accession>
<gene>
    <name evidence="1" type="ORF">C1H46_044096</name>
</gene>
<dbReference type="Proteomes" id="UP000315295">
    <property type="component" value="Unassembled WGS sequence"/>
</dbReference>